<dbReference type="Proteomes" id="UP000324974">
    <property type="component" value="Chromosome"/>
</dbReference>
<dbReference type="OrthoDB" id="277029at2"/>
<dbReference type="PANTHER" id="PTHR42789:SF1">
    <property type="entry name" value="D-ISOMER SPECIFIC 2-HYDROXYACID DEHYDROGENASE FAMILY PROTEIN (AFU_ORTHOLOGUE AFUA_6G10090)"/>
    <property type="match status" value="1"/>
</dbReference>
<dbReference type="EMBL" id="CP042425">
    <property type="protein sequence ID" value="QEL18972.1"/>
    <property type="molecule type" value="Genomic_DNA"/>
</dbReference>
<organism evidence="7 8">
    <name type="scientific">Limnoglobus roseus</name>
    <dbReference type="NCBI Taxonomy" id="2598579"/>
    <lineage>
        <taxon>Bacteria</taxon>
        <taxon>Pseudomonadati</taxon>
        <taxon>Planctomycetota</taxon>
        <taxon>Planctomycetia</taxon>
        <taxon>Gemmatales</taxon>
        <taxon>Gemmataceae</taxon>
        <taxon>Limnoglobus</taxon>
    </lineage>
</organism>
<protein>
    <submittedName>
        <fullName evidence="7">Hydroxyacid dehydrogenase</fullName>
    </submittedName>
</protein>
<proteinExistence type="inferred from homology"/>
<dbReference type="CDD" id="cd12172">
    <property type="entry name" value="PGDH_like_2"/>
    <property type="match status" value="1"/>
</dbReference>
<evidence type="ECO:0000259" key="6">
    <source>
        <dbReference type="Pfam" id="PF02826"/>
    </source>
</evidence>
<reference evidence="8" key="1">
    <citation type="submission" date="2019-08" db="EMBL/GenBank/DDBJ databases">
        <title>Limnoglobus roseus gen. nov., sp. nov., a novel freshwater planctomycete with a giant genome from the family Gemmataceae.</title>
        <authorList>
            <person name="Kulichevskaya I.S."/>
            <person name="Naumoff D.G."/>
            <person name="Miroshnikov K."/>
            <person name="Ivanova A."/>
            <person name="Philippov D.A."/>
            <person name="Hakobyan A."/>
            <person name="Rijpstra I.C."/>
            <person name="Sinninghe Damste J.S."/>
            <person name="Liesack W."/>
            <person name="Dedysh S.N."/>
        </authorList>
    </citation>
    <scope>NUCLEOTIDE SEQUENCE [LARGE SCALE GENOMIC DNA]</scope>
    <source>
        <strain evidence="8">PX52</strain>
    </source>
</reference>
<dbReference type="InterPro" id="IPR029753">
    <property type="entry name" value="D-isomer_DH_CS"/>
</dbReference>
<dbReference type="SUPFAM" id="SSF52283">
    <property type="entry name" value="Formate/glycerate dehydrogenase catalytic domain-like"/>
    <property type="match status" value="1"/>
</dbReference>
<dbReference type="InterPro" id="IPR036291">
    <property type="entry name" value="NAD(P)-bd_dom_sf"/>
</dbReference>
<sequence length="328" mass="35250">MNRVLIGPTPLREVPHCFVPVLEQAGLVPVYGPVTPKYSEAQVAELLPGCVASLAGSEPYTPAIIEAAAKQGLKVIARAGVGYDEVNVPAATKHGVAVTIAAGSNQLAVAEHTFLLILALARKLIPQHHETKTGMWPRKANEPIRGRTLGVVGVGRIGREVVRLGRAFGMNVVASEILPDHAFLAKHETKLVSTDEVFATADYITLHTPLTPLTDHIVNARTLGLMKPTAFLVNTSRGPVVDESALLTTLTAKKIAGAALDVFEHEPAKTNPLFGLDNVVLTAHTAGVDTRSIQDMGHYAALAIVKLLAKEWPDEWVMNPEVREHFRK</sequence>
<dbReference type="PROSITE" id="PS00671">
    <property type="entry name" value="D_2_HYDROXYACID_DH_3"/>
    <property type="match status" value="1"/>
</dbReference>
<gene>
    <name evidence="7" type="ORF">PX52LOC_06022</name>
</gene>
<dbReference type="PANTHER" id="PTHR42789">
    <property type="entry name" value="D-ISOMER SPECIFIC 2-HYDROXYACID DEHYDROGENASE FAMILY PROTEIN (AFU_ORTHOLOGUE AFUA_6G10090)"/>
    <property type="match status" value="1"/>
</dbReference>
<feature type="domain" description="D-isomer specific 2-hydroxyacid dehydrogenase NAD-binding" evidence="6">
    <location>
        <begin position="115"/>
        <end position="286"/>
    </location>
</feature>
<dbReference type="KEGG" id="lrs:PX52LOC_06022"/>
<dbReference type="Pfam" id="PF00389">
    <property type="entry name" value="2-Hacid_dh"/>
    <property type="match status" value="1"/>
</dbReference>
<dbReference type="GO" id="GO:0016616">
    <property type="term" value="F:oxidoreductase activity, acting on the CH-OH group of donors, NAD or NADP as acceptor"/>
    <property type="evidence" value="ECO:0007669"/>
    <property type="project" value="InterPro"/>
</dbReference>
<comment type="similarity">
    <text evidence="1 4">Belongs to the D-isomer specific 2-hydroxyacid dehydrogenase family.</text>
</comment>
<evidence type="ECO:0000256" key="2">
    <source>
        <dbReference type="ARBA" id="ARBA00023002"/>
    </source>
</evidence>
<dbReference type="InterPro" id="IPR006140">
    <property type="entry name" value="D-isomer_DH_NAD-bd"/>
</dbReference>
<dbReference type="InterPro" id="IPR006139">
    <property type="entry name" value="D-isomer_2_OHA_DH_cat_dom"/>
</dbReference>
<evidence type="ECO:0000256" key="3">
    <source>
        <dbReference type="ARBA" id="ARBA00023027"/>
    </source>
</evidence>
<evidence type="ECO:0000313" key="7">
    <source>
        <dbReference type="EMBL" id="QEL18972.1"/>
    </source>
</evidence>
<name>A0A5C1AML7_9BACT</name>
<evidence type="ECO:0000259" key="5">
    <source>
        <dbReference type="Pfam" id="PF00389"/>
    </source>
</evidence>
<dbReference type="GO" id="GO:0051287">
    <property type="term" value="F:NAD binding"/>
    <property type="evidence" value="ECO:0007669"/>
    <property type="project" value="InterPro"/>
</dbReference>
<dbReference type="FunFam" id="3.40.50.720:FF:000203">
    <property type="entry name" value="D-3-phosphoglycerate dehydrogenase (SerA)"/>
    <property type="match status" value="1"/>
</dbReference>
<feature type="domain" description="D-isomer specific 2-hydroxyacid dehydrogenase catalytic" evidence="5">
    <location>
        <begin position="32"/>
        <end position="311"/>
    </location>
</feature>
<dbReference type="InterPro" id="IPR050857">
    <property type="entry name" value="D-2-hydroxyacid_DH"/>
</dbReference>
<keyword evidence="2 4" id="KW-0560">Oxidoreductase</keyword>
<dbReference type="Gene3D" id="3.40.50.720">
    <property type="entry name" value="NAD(P)-binding Rossmann-like Domain"/>
    <property type="match status" value="2"/>
</dbReference>
<dbReference type="SUPFAM" id="SSF51735">
    <property type="entry name" value="NAD(P)-binding Rossmann-fold domains"/>
    <property type="match status" value="1"/>
</dbReference>
<dbReference type="Pfam" id="PF02826">
    <property type="entry name" value="2-Hacid_dh_C"/>
    <property type="match status" value="1"/>
</dbReference>
<dbReference type="RefSeq" id="WP_149113418.1">
    <property type="nucleotide sequence ID" value="NZ_CP042425.1"/>
</dbReference>
<evidence type="ECO:0000256" key="4">
    <source>
        <dbReference type="RuleBase" id="RU003719"/>
    </source>
</evidence>
<evidence type="ECO:0000313" key="8">
    <source>
        <dbReference type="Proteomes" id="UP000324974"/>
    </source>
</evidence>
<accession>A0A5C1AML7</accession>
<keyword evidence="3" id="KW-0520">NAD</keyword>
<keyword evidence="8" id="KW-1185">Reference proteome</keyword>
<dbReference type="AlphaFoldDB" id="A0A5C1AML7"/>
<evidence type="ECO:0000256" key="1">
    <source>
        <dbReference type="ARBA" id="ARBA00005854"/>
    </source>
</evidence>